<comment type="caution">
    <text evidence="1">The sequence shown here is derived from an EMBL/GenBank/DDBJ whole genome shotgun (WGS) entry which is preliminary data.</text>
</comment>
<accession>A0ACC3SMJ5</accession>
<dbReference type="EMBL" id="JAMKPW020000003">
    <property type="protein sequence ID" value="KAK8219869.1"/>
    <property type="molecule type" value="Genomic_DNA"/>
</dbReference>
<organism evidence="1 2">
    <name type="scientific">Zalaria obscura</name>
    <dbReference type="NCBI Taxonomy" id="2024903"/>
    <lineage>
        <taxon>Eukaryota</taxon>
        <taxon>Fungi</taxon>
        <taxon>Dikarya</taxon>
        <taxon>Ascomycota</taxon>
        <taxon>Pezizomycotina</taxon>
        <taxon>Dothideomycetes</taxon>
        <taxon>Dothideomycetidae</taxon>
        <taxon>Dothideales</taxon>
        <taxon>Zalariaceae</taxon>
        <taxon>Zalaria</taxon>
    </lineage>
</organism>
<evidence type="ECO:0000313" key="2">
    <source>
        <dbReference type="Proteomes" id="UP001320706"/>
    </source>
</evidence>
<gene>
    <name evidence="1" type="ORF">M8818_000843</name>
</gene>
<dbReference type="Proteomes" id="UP001320706">
    <property type="component" value="Unassembled WGS sequence"/>
</dbReference>
<keyword evidence="2" id="KW-1185">Reference proteome</keyword>
<evidence type="ECO:0000313" key="1">
    <source>
        <dbReference type="EMBL" id="KAK8219869.1"/>
    </source>
</evidence>
<reference evidence="1" key="1">
    <citation type="submission" date="2024-02" db="EMBL/GenBank/DDBJ databases">
        <title>Metagenome Assembled Genome of Zalaria obscura JY119.</title>
        <authorList>
            <person name="Vighnesh L."/>
            <person name="Jagadeeshwari U."/>
            <person name="Venkata Ramana C."/>
            <person name="Sasikala C."/>
        </authorList>
    </citation>
    <scope>NUCLEOTIDE SEQUENCE</scope>
    <source>
        <strain evidence="1">JY119</strain>
    </source>
</reference>
<protein>
    <submittedName>
        <fullName evidence="1">Uncharacterized protein</fullName>
    </submittedName>
</protein>
<sequence>MPRRSRKSLNANARRAIARKKAAGTYLPPKEYEKKAPALHQAEQQKVHQLGQEQRAAAQAVKRAEAAKAPVPGDLLTDPRFKPGGEYYQDIQNPTVVQDADPSMDRDLLRYIFFSGQDVRQNFSQVHRFTRDNFIFMGNALKYGWEVADTFSKLDYKYIHAQAEAISNPTVFRYREPYIKKWQKLSRGELQEWTKRLQRYRAMARQVVVSILGERNEDEEDDEEPTSDSAEESDEEMPDEEDDDEMEGMEYEAEAAKPQGGKGKGKETALDDEIVASLRNMDVDETLKFREDLK</sequence>
<proteinExistence type="predicted"/>
<name>A0ACC3SMJ5_9PEZI</name>